<keyword evidence="6" id="KW-1185">Reference proteome</keyword>
<dbReference type="InterPro" id="IPR027417">
    <property type="entry name" value="P-loop_NTPase"/>
</dbReference>
<name>A0A5J9WGQ3_9POAL</name>
<evidence type="ECO:0000256" key="1">
    <source>
        <dbReference type="ARBA" id="ARBA00022741"/>
    </source>
</evidence>
<dbReference type="GO" id="GO:0005524">
    <property type="term" value="F:ATP binding"/>
    <property type="evidence" value="ECO:0007669"/>
    <property type="project" value="UniProtKB-KW"/>
</dbReference>
<dbReference type="InterPro" id="IPR041546">
    <property type="entry name" value="ClpA/ClpB_AAA_lid"/>
</dbReference>
<feature type="compositionally biased region" description="Polar residues" evidence="3">
    <location>
        <begin position="60"/>
        <end position="69"/>
    </location>
</feature>
<sequence length="152" mass="16830">MKGMLKSMKLMNEELENSSARTRLPSESWLDAAHPTLSGEDVELASGEASSMRVGAGCSASPSTATSLWEQGRRRPPPPWDMDKTVGILQGLKRKFEKHHGVRILDSTLVAVAQRAARYITSTIANFLTKQLILLTRLVPPQVCKLMTKEKR</sequence>
<gene>
    <name evidence="5" type="ORF">EJB05_07092</name>
</gene>
<dbReference type="AlphaFoldDB" id="A0A5J9WGQ3"/>
<accession>A0A5J9WGQ3</accession>
<protein>
    <recommendedName>
        <fullName evidence="4">ClpA/ClpB AAA lid domain-containing protein</fullName>
    </recommendedName>
</protein>
<feature type="non-terminal residue" evidence="5">
    <location>
        <position position="1"/>
    </location>
</feature>
<evidence type="ECO:0000256" key="2">
    <source>
        <dbReference type="ARBA" id="ARBA00022840"/>
    </source>
</evidence>
<evidence type="ECO:0000313" key="5">
    <source>
        <dbReference type="EMBL" id="TVU47489.1"/>
    </source>
</evidence>
<feature type="domain" description="ClpA/ClpB AAA lid" evidence="4">
    <location>
        <begin position="82"/>
        <end position="122"/>
    </location>
</feature>
<dbReference type="Pfam" id="PF17871">
    <property type="entry name" value="AAA_lid_9"/>
    <property type="match status" value="1"/>
</dbReference>
<comment type="caution">
    <text evidence="5">The sequence shown here is derived from an EMBL/GenBank/DDBJ whole genome shotgun (WGS) entry which is preliminary data.</text>
</comment>
<dbReference type="Gramene" id="TVU47489">
    <property type="protein sequence ID" value="TVU47489"/>
    <property type="gene ID" value="EJB05_07092"/>
</dbReference>
<keyword evidence="2" id="KW-0067">ATP-binding</keyword>
<feature type="region of interest" description="Disordered" evidence="3">
    <location>
        <begin position="53"/>
        <end position="83"/>
    </location>
</feature>
<organism evidence="5 6">
    <name type="scientific">Eragrostis curvula</name>
    <name type="common">weeping love grass</name>
    <dbReference type="NCBI Taxonomy" id="38414"/>
    <lineage>
        <taxon>Eukaryota</taxon>
        <taxon>Viridiplantae</taxon>
        <taxon>Streptophyta</taxon>
        <taxon>Embryophyta</taxon>
        <taxon>Tracheophyta</taxon>
        <taxon>Spermatophyta</taxon>
        <taxon>Magnoliopsida</taxon>
        <taxon>Liliopsida</taxon>
        <taxon>Poales</taxon>
        <taxon>Poaceae</taxon>
        <taxon>PACMAD clade</taxon>
        <taxon>Chloridoideae</taxon>
        <taxon>Eragrostideae</taxon>
        <taxon>Eragrostidinae</taxon>
        <taxon>Eragrostis</taxon>
    </lineage>
</organism>
<dbReference type="EMBL" id="RWGY01000004">
    <property type="protein sequence ID" value="TVU47489.1"/>
    <property type="molecule type" value="Genomic_DNA"/>
</dbReference>
<evidence type="ECO:0000313" key="6">
    <source>
        <dbReference type="Proteomes" id="UP000324897"/>
    </source>
</evidence>
<dbReference type="Proteomes" id="UP000324897">
    <property type="component" value="Chromosome 5"/>
</dbReference>
<proteinExistence type="predicted"/>
<evidence type="ECO:0000256" key="3">
    <source>
        <dbReference type="SAM" id="MobiDB-lite"/>
    </source>
</evidence>
<evidence type="ECO:0000259" key="4">
    <source>
        <dbReference type="Pfam" id="PF17871"/>
    </source>
</evidence>
<dbReference type="Gene3D" id="3.40.50.300">
    <property type="entry name" value="P-loop containing nucleotide triphosphate hydrolases"/>
    <property type="match status" value="1"/>
</dbReference>
<keyword evidence="1" id="KW-0547">Nucleotide-binding</keyword>
<reference evidence="5 6" key="1">
    <citation type="journal article" date="2019" name="Sci. Rep.">
        <title>A high-quality genome of Eragrostis curvula grass provides insights into Poaceae evolution and supports new strategies to enhance forage quality.</title>
        <authorList>
            <person name="Carballo J."/>
            <person name="Santos B.A.C.M."/>
            <person name="Zappacosta D."/>
            <person name="Garbus I."/>
            <person name="Selva J.P."/>
            <person name="Gallo C.A."/>
            <person name="Diaz A."/>
            <person name="Albertini E."/>
            <person name="Caccamo M."/>
            <person name="Echenique V."/>
        </authorList>
    </citation>
    <scope>NUCLEOTIDE SEQUENCE [LARGE SCALE GENOMIC DNA]</scope>
    <source>
        <strain evidence="6">cv. Victoria</strain>
        <tissue evidence="5">Leaf</tissue>
    </source>
</reference>